<organism evidence="1 2">
    <name type="scientific">Clunio marinus</name>
    <dbReference type="NCBI Taxonomy" id="568069"/>
    <lineage>
        <taxon>Eukaryota</taxon>
        <taxon>Metazoa</taxon>
        <taxon>Ecdysozoa</taxon>
        <taxon>Arthropoda</taxon>
        <taxon>Hexapoda</taxon>
        <taxon>Insecta</taxon>
        <taxon>Pterygota</taxon>
        <taxon>Neoptera</taxon>
        <taxon>Endopterygota</taxon>
        <taxon>Diptera</taxon>
        <taxon>Nematocera</taxon>
        <taxon>Chironomoidea</taxon>
        <taxon>Chironomidae</taxon>
        <taxon>Clunio</taxon>
    </lineage>
</organism>
<evidence type="ECO:0000313" key="1">
    <source>
        <dbReference type="EMBL" id="CRK88263.1"/>
    </source>
</evidence>
<reference evidence="1 2" key="1">
    <citation type="submission" date="2015-04" db="EMBL/GenBank/DDBJ databases">
        <authorList>
            <person name="Syromyatnikov M.Y."/>
            <person name="Popov V.N."/>
        </authorList>
    </citation>
    <scope>NUCLEOTIDE SEQUENCE [LARGE SCALE GENOMIC DNA]</scope>
</reference>
<evidence type="ECO:0000313" key="2">
    <source>
        <dbReference type="Proteomes" id="UP000183832"/>
    </source>
</evidence>
<proteinExistence type="predicted"/>
<dbReference type="Proteomes" id="UP000183832">
    <property type="component" value="Unassembled WGS sequence"/>
</dbReference>
<dbReference type="AlphaFoldDB" id="A0A1J1HJP7"/>
<accession>A0A1J1HJP7</accession>
<sequence>MNIDYLLTNTSITRILINSFLVPVFTTNSVMWNSDIASMSKLSLENIHQRYICNNKQGRMRINETPFFIRSSSHFESVRITAKSGLLSYYDRAEWITGNVSEVFHVISTYMSFCFSEFVFIPNPVAENSPKRNVKCFSHPHATKL</sequence>
<protein>
    <submittedName>
        <fullName evidence="1">CLUMA_CG002043, isoform A</fullName>
    </submittedName>
</protein>
<gene>
    <name evidence="1" type="ORF">CLUMA_CG002043</name>
</gene>
<keyword evidence="2" id="KW-1185">Reference proteome</keyword>
<dbReference type="EMBL" id="CVRI01000006">
    <property type="protein sequence ID" value="CRK88263.1"/>
    <property type="molecule type" value="Genomic_DNA"/>
</dbReference>
<name>A0A1J1HJP7_9DIPT</name>